<dbReference type="AlphaFoldDB" id="A0A8H7PR59"/>
<proteinExistence type="predicted"/>
<evidence type="ECO:0000259" key="1">
    <source>
        <dbReference type="Pfam" id="PF00248"/>
    </source>
</evidence>
<dbReference type="Pfam" id="PF00248">
    <property type="entry name" value="Aldo_ket_red"/>
    <property type="match status" value="1"/>
</dbReference>
<keyword evidence="3" id="KW-1185">Reference proteome</keyword>
<dbReference type="GO" id="GO:0005829">
    <property type="term" value="C:cytosol"/>
    <property type="evidence" value="ECO:0007669"/>
    <property type="project" value="TreeGrafter"/>
</dbReference>
<dbReference type="InterPro" id="IPR036812">
    <property type="entry name" value="NAD(P)_OxRdtase_dom_sf"/>
</dbReference>
<feature type="domain" description="NADP-dependent oxidoreductase" evidence="1">
    <location>
        <begin position="34"/>
        <end position="321"/>
    </location>
</feature>
<dbReference type="CDD" id="cd19092">
    <property type="entry name" value="AKR_BsYcsN_EcYdhF-like"/>
    <property type="match status" value="1"/>
</dbReference>
<dbReference type="SUPFAM" id="SSF51430">
    <property type="entry name" value="NAD(P)-linked oxidoreductase"/>
    <property type="match status" value="1"/>
</dbReference>
<protein>
    <recommendedName>
        <fullName evidence="1">NADP-dependent oxidoreductase domain-containing protein</fullName>
    </recommendedName>
</protein>
<dbReference type="Gene3D" id="3.20.20.100">
    <property type="entry name" value="NADP-dependent oxidoreductase domain"/>
    <property type="match status" value="1"/>
</dbReference>
<organism evidence="2 3">
    <name type="scientific">Umbelopsis vinacea</name>
    <dbReference type="NCBI Taxonomy" id="44442"/>
    <lineage>
        <taxon>Eukaryota</taxon>
        <taxon>Fungi</taxon>
        <taxon>Fungi incertae sedis</taxon>
        <taxon>Mucoromycota</taxon>
        <taxon>Mucoromycotina</taxon>
        <taxon>Umbelopsidomycetes</taxon>
        <taxon>Umbelopsidales</taxon>
        <taxon>Umbelopsidaceae</taxon>
        <taxon>Umbelopsis</taxon>
    </lineage>
</organism>
<dbReference type="OrthoDB" id="37537at2759"/>
<evidence type="ECO:0000313" key="3">
    <source>
        <dbReference type="Proteomes" id="UP000612746"/>
    </source>
</evidence>
<dbReference type="InterPro" id="IPR023210">
    <property type="entry name" value="NADP_OxRdtase_dom"/>
</dbReference>
<gene>
    <name evidence="2" type="ORF">INT44_001739</name>
</gene>
<dbReference type="PANTHER" id="PTHR43364:SF1">
    <property type="entry name" value="OXIDOREDUCTASE YDHF"/>
    <property type="match status" value="1"/>
</dbReference>
<dbReference type="InterPro" id="IPR050523">
    <property type="entry name" value="AKR_Detox_Biosynth"/>
</dbReference>
<dbReference type="PANTHER" id="PTHR43364">
    <property type="entry name" value="NADH-SPECIFIC METHYLGLYOXAL REDUCTASE-RELATED"/>
    <property type="match status" value="1"/>
</dbReference>
<dbReference type="EMBL" id="JAEPRA010000011">
    <property type="protein sequence ID" value="KAG2178586.1"/>
    <property type="molecule type" value="Genomic_DNA"/>
</dbReference>
<accession>A0A8H7PR59</accession>
<sequence length="329" mass="37473">MPPYIPVYPDLAWLLMSTIVPQIKLSENGPSVSRIIYGTWHMTGVDQNNEHTLSTPENILSRIKACLAAGITTFDLSDLYGFYQFEAMFGEALKLEPEIKDQIQIITKTDIVKPCEAVPKCRLKHYNTSREYILQQVNRSLEMLGVKHIELLLLHRQDMLMDADEVAEAFKLLHSEGKVLYFGGSNFTIQHFKLLQSRLPFPLVSNQFEFSPYEMSALTDDRLDYFQRKRIATMAYSPLGSGRLFSKNPDEQTRRLRAVLEQIAADLGPDVTIDQVCYAWIMMHPAKICPVIGTTSLDRILTAAKSVRLVLDRQQWTEIWSASTGTQVP</sequence>
<dbReference type="Proteomes" id="UP000612746">
    <property type="component" value="Unassembled WGS sequence"/>
</dbReference>
<reference evidence="2" key="1">
    <citation type="submission" date="2020-12" db="EMBL/GenBank/DDBJ databases">
        <title>Metabolic potential, ecology and presence of endohyphal bacteria is reflected in genomic diversity of Mucoromycotina.</title>
        <authorList>
            <person name="Muszewska A."/>
            <person name="Okrasinska A."/>
            <person name="Steczkiewicz K."/>
            <person name="Drgas O."/>
            <person name="Orlowska M."/>
            <person name="Perlinska-Lenart U."/>
            <person name="Aleksandrzak-Piekarczyk T."/>
            <person name="Szatraj K."/>
            <person name="Zielenkiewicz U."/>
            <person name="Pilsyk S."/>
            <person name="Malc E."/>
            <person name="Mieczkowski P."/>
            <person name="Kruszewska J.S."/>
            <person name="Biernat P."/>
            <person name="Pawlowska J."/>
        </authorList>
    </citation>
    <scope>NUCLEOTIDE SEQUENCE</scope>
    <source>
        <strain evidence="2">WA0000051536</strain>
    </source>
</reference>
<evidence type="ECO:0000313" key="2">
    <source>
        <dbReference type="EMBL" id="KAG2178586.1"/>
    </source>
</evidence>
<comment type="caution">
    <text evidence="2">The sequence shown here is derived from an EMBL/GenBank/DDBJ whole genome shotgun (WGS) entry which is preliminary data.</text>
</comment>
<name>A0A8H7PR59_9FUNG</name>